<evidence type="ECO:0008006" key="4">
    <source>
        <dbReference type="Google" id="ProtNLM"/>
    </source>
</evidence>
<evidence type="ECO:0000313" key="2">
    <source>
        <dbReference type="EMBL" id="KAG8097748.1"/>
    </source>
</evidence>
<keyword evidence="3" id="KW-1185">Reference proteome</keyword>
<dbReference type="EMBL" id="JAAALK010000079">
    <property type="protein sequence ID" value="KAG8097748.1"/>
    <property type="molecule type" value="Genomic_DNA"/>
</dbReference>
<dbReference type="AlphaFoldDB" id="A0A8J5WV97"/>
<comment type="caution">
    <text evidence="2">The sequence shown here is derived from an EMBL/GenBank/DDBJ whole genome shotgun (WGS) entry which is preliminary data.</text>
</comment>
<reference evidence="2" key="1">
    <citation type="journal article" date="2021" name="bioRxiv">
        <title>Whole Genome Assembly and Annotation of Northern Wild Rice, Zizania palustris L., Supports a Whole Genome Duplication in the Zizania Genus.</title>
        <authorList>
            <person name="Haas M."/>
            <person name="Kono T."/>
            <person name="Macchietto M."/>
            <person name="Millas R."/>
            <person name="McGilp L."/>
            <person name="Shao M."/>
            <person name="Duquette J."/>
            <person name="Hirsch C.N."/>
            <person name="Kimball J."/>
        </authorList>
    </citation>
    <scope>NUCLEOTIDE SEQUENCE</scope>
    <source>
        <tissue evidence="2">Fresh leaf tissue</tissue>
    </source>
</reference>
<keyword evidence="1" id="KW-0732">Signal</keyword>
<proteinExistence type="predicted"/>
<gene>
    <name evidence="2" type="ORF">GUJ93_ZPchr0013g34698</name>
</gene>
<feature type="chain" id="PRO_5035159881" description="Secreted protein" evidence="1">
    <location>
        <begin position="23"/>
        <end position="139"/>
    </location>
</feature>
<protein>
    <recommendedName>
        <fullName evidence="4">Secreted protein</fullName>
    </recommendedName>
</protein>
<accession>A0A8J5WV97</accession>
<feature type="signal peptide" evidence="1">
    <location>
        <begin position="1"/>
        <end position="22"/>
    </location>
</feature>
<evidence type="ECO:0000313" key="3">
    <source>
        <dbReference type="Proteomes" id="UP000729402"/>
    </source>
</evidence>
<evidence type="ECO:0000256" key="1">
    <source>
        <dbReference type="SAM" id="SignalP"/>
    </source>
</evidence>
<sequence>METRGPFLILFIFLVKTYQRNGTPISRPWNAIEETSKSLACRPAAPSSSPVASDLSDPAGHASSRVPLVLVVVDGSHLLLCIFLPTKFPRRSFSSIQPHPAAAIMAHGGGARPAAGRPAVLLHKTQKKTTPRAYANICE</sequence>
<reference evidence="2" key="2">
    <citation type="submission" date="2021-02" db="EMBL/GenBank/DDBJ databases">
        <authorList>
            <person name="Kimball J.A."/>
            <person name="Haas M.W."/>
            <person name="Macchietto M."/>
            <person name="Kono T."/>
            <person name="Duquette J."/>
            <person name="Shao M."/>
        </authorList>
    </citation>
    <scope>NUCLEOTIDE SEQUENCE</scope>
    <source>
        <tissue evidence="2">Fresh leaf tissue</tissue>
    </source>
</reference>
<organism evidence="2 3">
    <name type="scientific">Zizania palustris</name>
    <name type="common">Northern wild rice</name>
    <dbReference type="NCBI Taxonomy" id="103762"/>
    <lineage>
        <taxon>Eukaryota</taxon>
        <taxon>Viridiplantae</taxon>
        <taxon>Streptophyta</taxon>
        <taxon>Embryophyta</taxon>
        <taxon>Tracheophyta</taxon>
        <taxon>Spermatophyta</taxon>
        <taxon>Magnoliopsida</taxon>
        <taxon>Liliopsida</taxon>
        <taxon>Poales</taxon>
        <taxon>Poaceae</taxon>
        <taxon>BOP clade</taxon>
        <taxon>Oryzoideae</taxon>
        <taxon>Oryzeae</taxon>
        <taxon>Zizaniinae</taxon>
        <taxon>Zizania</taxon>
    </lineage>
</organism>
<dbReference type="Proteomes" id="UP000729402">
    <property type="component" value="Unassembled WGS sequence"/>
</dbReference>
<name>A0A8J5WV97_ZIZPA</name>